<gene>
    <name evidence="1" type="ORF">PHLCEN_2v5382</name>
</gene>
<name>A0A2R6P5F3_9APHY</name>
<accession>A0A2R6P5F3</accession>
<dbReference type="AlphaFoldDB" id="A0A2R6P5F3"/>
<dbReference type="OrthoDB" id="3259646at2759"/>
<sequence>MTTITHAQDTHDDIPGLLAIFRDLYNSIQKSQQWDVEEGIAAVLIKCRENLPLLRPDHSRLPRALFVIAAALILRFEALGEVADVDDAIIYLDESLAIPQSWQDESVHDEIVYVAALSLTCLGKALMLRFEHWKDVEDMAAAIENYRIALVLVSSHNPVRQECLVALRRASVLKFKTYGRKEDADEAIQGPPKIPIYATPFSVHILENFGEMLGPFPYKKVPKWVYAFSSFPYKGGISTECFVRYPYTKPGWLSGISALHLVVWSRVRFT</sequence>
<organism evidence="1 2">
    <name type="scientific">Hermanssonia centrifuga</name>
    <dbReference type="NCBI Taxonomy" id="98765"/>
    <lineage>
        <taxon>Eukaryota</taxon>
        <taxon>Fungi</taxon>
        <taxon>Dikarya</taxon>
        <taxon>Basidiomycota</taxon>
        <taxon>Agaricomycotina</taxon>
        <taxon>Agaricomycetes</taxon>
        <taxon>Polyporales</taxon>
        <taxon>Meruliaceae</taxon>
        <taxon>Hermanssonia</taxon>
    </lineage>
</organism>
<protein>
    <submittedName>
        <fullName evidence="1">Uncharacterized protein</fullName>
    </submittedName>
</protein>
<dbReference type="Proteomes" id="UP000186601">
    <property type="component" value="Unassembled WGS sequence"/>
</dbReference>
<evidence type="ECO:0000313" key="1">
    <source>
        <dbReference type="EMBL" id="PSR85653.1"/>
    </source>
</evidence>
<comment type="caution">
    <text evidence="1">The sequence shown here is derived from an EMBL/GenBank/DDBJ whole genome shotgun (WGS) entry which is preliminary data.</text>
</comment>
<proteinExistence type="predicted"/>
<keyword evidence="2" id="KW-1185">Reference proteome</keyword>
<dbReference type="EMBL" id="MLYV02000528">
    <property type="protein sequence ID" value="PSR85653.1"/>
    <property type="molecule type" value="Genomic_DNA"/>
</dbReference>
<evidence type="ECO:0000313" key="2">
    <source>
        <dbReference type="Proteomes" id="UP000186601"/>
    </source>
</evidence>
<reference evidence="1 2" key="1">
    <citation type="submission" date="2018-02" db="EMBL/GenBank/DDBJ databases">
        <title>Genome sequence of the basidiomycete white-rot fungus Phlebia centrifuga.</title>
        <authorList>
            <person name="Granchi Z."/>
            <person name="Peng M."/>
            <person name="de Vries R.P."/>
            <person name="Hilden K."/>
            <person name="Makela M.R."/>
            <person name="Grigoriev I."/>
            <person name="Riley R."/>
        </authorList>
    </citation>
    <scope>NUCLEOTIDE SEQUENCE [LARGE SCALE GENOMIC DNA]</scope>
    <source>
        <strain evidence="1 2">FBCC195</strain>
    </source>
</reference>
<dbReference type="STRING" id="98765.A0A2R6P5F3"/>